<evidence type="ECO:0000313" key="2">
    <source>
        <dbReference type="EMBL" id="ASU33201.1"/>
    </source>
</evidence>
<protein>
    <submittedName>
        <fullName evidence="2">Uncharacterized protein</fullName>
    </submittedName>
</protein>
<feature type="chain" id="PRO_5012985341" evidence="1">
    <location>
        <begin position="24"/>
        <end position="303"/>
    </location>
</feature>
<dbReference type="SUPFAM" id="SSF56935">
    <property type="entry name" value="Porins"/>
    <property type="match status" value="1"/>
</dbReference>
<keyword evidence="3" id="KW-1185">Reference proteome</keyword>
<feature type="signal peptide" evidence="1">
    <location>
        <begin position="1"/>
        <end position="23"/>
    </location>
</feature>
<dbReference type="EMBL" id="CP022743">
    <property type="protein sequence ID" value="ASU33201.1"/>
    <property type="molecule type" value="Genomic_DNA"/>
</dbReference>
<dbReference type="AlphaFoldDB" id="A0A223NUK7"/>
<dbReference type="RefSeq" id="WP_094569693.1">
    <property type="nucleotide sequence ID" value="NZ_CP022743.1"/>
</dbReference>
<evidence type="ECO:0000256" key="1">
    <source>
        <dbReference type="SAM" id="SignalP"/>
    </source>
</evidence>
<organism evidence="2 3">
    <name type="scientific">Mucilaginibacter xinganensis</name>
    <dbReference type="NCBI Taxonomy" id="1234841"/>
    <lineage>
        <taxon>Bacteria</taxon>
        <taxon>Pseudomonadati</taxon>
        <taxon>Bacteroidota</taxon>
        <taxon>Sphingobacteriia</taxon>
        <taxon>Sphingobacteriales</taxon>
        <taxon>Sphingobacteriaceae</taxon>
        <taxon>Mucilaginibacter</taxon>
    </lineage>
</organism>
<evidence type="ECO:0000313" key="3">
    <source>
        <dbReference type="Proteomes" id="UP000215002"/>
    </source>
</evidence>
<name>A0A223NUK7_9SPHI</name>
<dbReference type="OrthoDB" id="871919at2"/>
<dbReference type="KEGG" id="muc:MuYL_1303"/>
<accession>A0A223NUK7</accession>
<proteinExistence type="predicted"/>
<sequence>MIKNILQHGLALLLILASYAAFAQSGTMPGATDKTKPDNKTNDGTSSFKFGVNYSSNNVFMGRSDTVRTPAIIPQIKYTLKSGIYFSGSLDLIPGKKKKKLDGGDLSAGYDMDITDDLSAGASYSKLFYNSNSTQIASSVTSTFNVNLNYDLGDIISALLNADYNLNKKGINNDVFLNAGITHDFSITGVFGDDDIFLISPTVAGNAGSQNFYDGYLIKKNFKSAKRTAAQNALVAQYSATLGRFSLLDYELSAPLEYKTGHFIFQFTPTYAIVENQLPKQIAAALSTHTSVFYFETGVFLKF</sequence>
<reference evidence="2 3" key="1">
    <citation type="submission" date="2017-08" db="EMBL/GenBank/DDBJ databases">
        <title>Complete genome sequence of Mucilaginibacter sp. strain BJC16-A31.</title>
        <authorList>
            <consortium name="Henan University of Science and Technology"/>
            <person name="You X."/>
        </authorList>
    </citation>
    <scope>NUCLEOTIDE SEQUENCE [LARGE SCALE GENOMIC DNA]</scope>
    <source>
        <strain evidence="2 3">BJC16-A31</strain>
    </source>
</reference>
<keyword evidence="1" id="KW-0732">Signal</keyword>
<gene>
    <name evidence="2" type="ORF">MuYL_1303</name>
</gene>
<dbReference type="Proteomes" id="UP000215002">
    <property type="component" value="Chromosome"/>
</dbReference>